<gene>
    <name evidence="1" type="ORF">AFUS01_LOCUS46954</name>
</gene>
<comment type="caution">
    <text evidence="1">The sequence shown here is derived from an EMBL/GenBank/DDBJ whole genome shotgun (WGS) entry which is preliminary data.</text>
</comment>
<sequence>IIHSFGHYPSSIKFGGSEDSYQFLRV</sequence>
<accession>A0A8J2MFE3</accession>
<feature type="non-terminal residue" evidence="1">
    <location>
        <position position="1"/>
    </location>
</feature>
<proteinExistence type="predicted"/>
<evidence type="ECO:0000313" key="1">
    <source>
        <dbReference type="EMBL" id="CAG7837920.1"/>
    </source>
</evidence>
<evidence type="ECO:0000313" key="2">
    <source>
        <dbReference type="Proteomes" id="UP000708208"/>
    </source>
</evidence>
<name>A0A8J2MFE3_9HEXA</name>
<dbReference type="EMBL" id="CAJVCH010571593">
    <property type="protein sequence ID" value="CAG7837920.1"/>
    <property type="molecule type" value="Genomic_DNA"/>
</dbReference>
<dbReference type="AlphaFoldDB" id="A0A8J2MFE3"/>
<reference evidence="1" key="1">
    <citation type="submission" date="2021-06" db="EMBL/GenBank/DDBJ databases">
        <authorList>
            <person name="Hodson N. C."/>
            <person name="Mongue J. A."/>
            <person name="Jaron S. K."/>
        </authorList>
    </citation>
    <scope>NUCLEOTIDE SEQUENCE</scope>
</reference>
<dbReference type="Proteomes" id="UP000708208">
    <property type="component" value="Unassembled WGS sequence"/>
</dbReference>
<organism evidence="1 2">
    <name type="scientific">Allacma fusca</name>
    <dbReference type="NCBI Taxonomy" id="39272"/>
    <lineage>
        <taxon>Eukaryota</taxon>
        <taxon>Metazoa</taxon>
        <taxon>Ecdysozoa</taxon>
        <taxon>Arthropoda</taxon>
        <taxon>Hexapoda</taxon>
        <taxon>Collembola</taxon>
        <taxon>Symphypleona</taxon>
        <taxon>Sminthuridae</taxon>
        <taxon>Allacma</taxon>
    </lineage>
</organism>
<protein>
    <submittedName>
        <fullName evidence="1">Uncharacterized protein</fullName>
    </submittedName>
</protein>
<keyword evidence="2" id="KW-1185">Reference proteome</keyword>